<dbReference type="InterPro" id="IPR007214">
    <property type="entry name" value="YbaK/aa-tRNA-synth-assoc-dom"/>
</dbReference>
<sequence length="188" mass="19485">MAVFGADPAVPPVREPAAPPSEEGFTTTEVEQLPERSRIVQRHLADAGLTARVRELPDSTRTAAEAAAALGCEVGAIASSLLFLADEELLLVMTSGRHRVDTAVLADELGATTIRMATAKQVRAVTGQVIGGVAPVGHPAPVRTVIDRALADHEIIWAAAGTPHAVVPLTVDQLTALTGGRTVRVAAN</sequence>
<accession>A0A840NHL1</accession>
<dbReference type="PANTHER" id="PTHR30411">
    <property type="entry name" value="CYTOPLASMIC PROTEIN"/>
    <property type="match status" value="1"/>
</dbReference>
<comment type="caution">
    <text evidence="3">The sequence shown here is derived from an EMBL/GenBank/DDBJ whole genome shotgun (WGS) entry which is preliminary data.</text>
</comment>
<dbReference type="Pfam" id="PF04073">
    <property type="entry name" value="tRNA_edit"/>
    <property type="match status" value="1"/>
</dbReference>
<dbReference type="InterPro" id="IPR036754">
    <property type="entry name" value="YbaK/aa-tRNA-synt-asso_dom_sf"/>
</dbReference>
<dbReference type="AlphaFoldDB" id="A0A840NHL1"/>
<dbReference type="SUPFAM" id="SSF55826">
    <property type="entry name" value="YbaK/ProRS associated domain"/>
    <property type="match status" value="1"/>
</dbReference>
<evidence type="ECO:0000259" key="2">
    <source>
        <dbReference type="Pfam" id="PF04073"/>
    </source>
</evidence>
<feature type="domain" description="YbaK/aminoacyl-tRNA synthetase-associated" evidence="2">
    <location>
        <begin position="59"/>
        <end position="175"/>
    </location>
</feature>
<dbReference type="Gene3D" id="3.90.960.10">
    <property type="entry name" value="YbaK/aminoacyl-tRNA synthetase-associated domain"/>
    <property type="match status" value="1"/>
</dbReference>
<protein>
    <submittedName>
        <fullName evidence="3">Prolyl-tRNA editing enzyme YbaK/EbsC (Cys-tRNA(Pro) deacylase)</fullName>
    </submittedName>
</protein>
<gene>
    <name evidence="3" type="ORF">BJ969_003609</name>
</gene>
<reference evidence="3 4" key="1">
    <citation type="submission" date="2020-08" db="EMBL/GenBank/DDBJ databases">
        <title>Sequencing the genomes of 1000 actinobacteria strains.</title>
        <authorList>
            <person name="Klenk H.-P."/>
        </authorList>
    </citation>
    <scope>NUCLEOTIDE SEQUENCE [LARGE SCALE GENOMIC DNA]</scope>
    <source>
        <strain evidence="3 4">DSM 45582</strain>
    </source>
</reference>
<dbReference type="GO" id="GO:0002161">
    <property type="term" value="F:aminoacyl-tRNA deacylase activity"/>
    <property type="evidence" value="ECO:0007669"/>
    <property type="project" value="InterPro"/>
</dbReference>
<dbReference type="EMBL" id="JACHIV010000001">
    <property type="protein sequence ID" value="MBB5070521.1"/>
    <property type="molecule type" value="Genomic_DNA"/>
</dbReference>
<evidence type="ECO:0000313" key="4">
    <source>
        <dbReference type="Proteomes" id="UP000580474"/>
    </source>
</evidence>
<name>A0A840NHL1_9PSEU</name>
<feature type="compositionally biased region" description="Pro residues" evidence="1">
    <location>
        <begin position="9"/>
        <end position="19"/>
    </location>
</feature>
<dbReference type="PANTHER" id="PTHR30411:SF1">
    <property type="entry name" value="CYTOPLASMIC PROTEIN"/>
    <property type="match status" value="1"/>
</dbReference>
<proteinExistence type="predicted"/>
<evidence type="ECO:0000313" key="3">
    <source>
        <dbReference type="EMBL" id="MBB5070521.1"/>
    </source>
</evidence>
<keyword evidence="4" id="KW-1185">Reference proteome</keyword>
<evidence type="ECO:0000256" key="1">
    <source>
        <dbReference type="SAM" id="MobiDB-lite"/>
    </source>
</evidence>
<organism evidence="3 4">
    <name type="scientific">Saccharopolyspora gloriosae</name>
    <dbReference type="NCBI Taxonomy" id="455344"/>
    <lineage>
        <taxon>Bacteria</taxon>
        <taxon>Bacillati</taxon>
        <taxon>Actinomycetota</taxon>
        <taxon>Actinomycetes</taxon>
        <taxon>Pseudonocardiales</taxon>
        <taxon>Pseudonocardiaceae</taxon>
        <taxon>Saccharopolyspora</taxon>
    </lineage>
</organism>
<dbReference type="RefSeq" id="WP_184480139.1">
    <property type="nucleotide sequence ID" value="NZ_JACHIV010000001.1"/>
</dbReference>
<dbReference type="Proteomes" id="UP000580474">
    <property type="component" value="Unassembled WGS sequence"/>
</dbReference>
<dbReference type="CDD" id="cd04333">
    <property type="entry name" value="ProX_deacylase"/>
    <property type="match status" value="1"/>
</dbReference>
<feature type="region of interest" description="Disordered" evidence="1">
    <location>
        <begin position="1"/>
        <end position="26"/>
    </location>
</feature>